<keyword evidence="2" id="KW-1133">Transmembrane helix</keyword>
<name>A0A6P1M2Y5_9BACT</name>
<sequence>MDIAEEQKEKKNQFSPLQTGCAFVMLTNMLIYLAVVAFVFNLLDPSKLDSSYLTKREFTAKEESEKDKEYRALTRKKKKETRQVQEERLTTSSRPYKQESSSASKLSELSDRNLASSVPRQNPPSAALTHSRPGGYGSSKSIPARRYLFLIYPRIKVTQSHSFPKMPGTKTITPENYDTVAVELAPKIDYPIFRIPSAKSLNSPVYSPPNPISPPFRGAHKINSPSRGAEAIPTNQAGTAEKKEKTTP</sequence>
<feature type="compositionally biased region" description="Polar residues" evidence="1">
    <location>
        <begin position="113"/>
        <end position="124"/>
    </location>
</feature>
<keyword evidence="4" id="KW-1185">Reference proteome</keyword>
<accession>A0A6P1M2Y5</accession>
<protein>
    <submittedName>
        <fullName evidence="3">Uncharacterized protein</fullName>
    </submittedName>
</protein>
<evidence type="ECO:0000256" key="1">
    <source>
        <dbReference type="SAM" id="MobiDB-lite"/>
    </source>
</evidence>
<dbReference type="AlphaFoldDB" id="A0A6P1M2Y5"/>
<feature type="transmembrane region" description="Helical" evidence="2">
    <location>
        <begin position="21"/>
        <end position="43"/>
    </location>
</feature>
<dbReference type="Proteomes" id="UP000464954">
    <property type="component" value="Chromosome"/>
</dbReference>
<evidence type="ECO:0000313" key="4">
    <source>
        <dbReference type="Proteomes" id="UP000464954"/>
    </source>
</evidence>
<feature type="region of interest" description="Disordered" evidence="1">
    <location>
        <begin position="64"/>
        <end position="139"/>
    </location>
</feature>
<organism evidence="3 4">
    <name type="scientific">Tichowtungia aerotolerans</name>
    <dbReference type="NCBI Taxonomy" id="2697043"/>
    <lineage>
        <taxon>Bacteria</taxon>
        <taxon>Pseudomonadati</taxon>
        <taxon>Kiritimatiellota</taxon>
        <taxon>Tichowtungiia</taxon>
        <taxon>Tichowtungiales</taxon>
        <taxon>Tichowtungiaceae</taxon>
        <taxon>Tichowtungia</taxon>
    </lineage>
</organism>
<evidence type="ECO:0000256" key="2">
    <source>
        <dbReference type="SAM" id="Phobius"/>
    </source>
</evidence>
<gene>
    <name evidence="3" type="ORF">GT409_02950</name>
</gene>
<proteinExistence type="predicted"/>
<keyword evidence="2" id="KW-0472">Membrane</keyword>
<dbReference type="KEGG" id="taer:GT409_02950"/>
<feature type="region of interest" description="Disordered" evidence="1">
    <location>
        <begin position="209"/>
        <end position="248"/>
    </location>
</feature>
<keyword evidence="2" id="KW-0812">Transmembrane</keyword>
<reference evidence="3 4" key="1">
    <citation type="submission" date="2020-01" db="EMBL/GenBank/DDBJ databases">
        <title>Ponticoccus aerotolerans gen. nov., sp. nov., an anaerobic bacterium and proposal of Ponticoccusceae fam. nov., Ponticoccusles ord. nov. and Ponticoccuse classis nov. in the phylum Kiritimatiellaeota.</title>
        <authorList>
            <person name="Zhou L.Y."/>
            <person name="Du Z.J."/>
        </authorList>
    </citation>
    <scope>NUCLEOTIDE SEQUENCE [LARGE SCALE GENOMIC DNA]</scope>
    <source>
        <strain evidence="3 4">S-5007</strain>
    </source>
</reference>
<evidence type="ECO:0000313" key="3">
    <source>
        <dbReference type="EMBL" id="QHI68452.1"/>
    </source>
</evidence>
<dbReference type="RefSeq" id="WP_160626786.1">
    <property type="nucleotide sequence ID" value="NZ_CP047593.1"/>
</dbReference>
<dbReference type="EMBL" id="CP047593">
    <property type="protein sequence ID" value="QHI68452.1"/>
    <property type="molecule type" value="Genomic_DNA"/>
</dbReference>